<evidence type="ECO:0000256" key="6">
    <source>
        <dbReference type="ARBA" id="ARBA00022670"/>
    </source>
</evidence>
<evidence type="ECO:0000256" key="8">
    <source>
        <dbReference type="ARBA" id="ARBA00022729"/>
    </source>
</evidence>
<dbReference type="Gene3D" id="1.25.50.20">
    <property type="match status" value="1"/>
</dbReference>
<evidence type="ECO:0000256" key="5">
    <source>
        <dbReference type="ARBA" id="ARBA00022622"/>
    </source>
</evidence>
<name>A0A6P8ZPQ6_THRPL</name>
<keyword evidence="10 16" id="KW-0862">Zinc</keyword>
<keyword evidence="19" id="KW-1133">Transmembrane helix</keyword>
<dbReference type="Gene3D" id="1.10.390.10">
    <property type="entry name" value="Neutral Protease Domain 2"/>
    <property type="match status" value="1"/>
</dbReference>
<comment type="cofactor">
    <cofactor evidence="16">
        <name>Zn(2+)</name>
        <dbReference type="ChEBI" id="CHEBI:29105"/>
    </cofactor>
    <text evidence="16">Binds 1 zinc ion per subunit.</text>
</comment>
<sequence>MVQWCGLLVLVATAALVRGSALGPGPAPRLVLPPAGRIQDDAEKLLGLPAGVQVDPAPPRRYSPAPKAAVKAVRADADPYRLPQNVVPTRYQLALTVDMTVLSFTGSVSISLNVLADTDTIVLHAADNLGLPEDSVRVEAADHSTVAVSKVERNSQYSTVTVTLAAPLQKNAHYTLSFSSFSSDLLGDLSGFYKSSYVTSDGTTRYLATTQFESINARKAFPCFDEPSLKARFDIQITHDKGYGVRSNMPLLSTSSDDRTQTTVFKSTVPMSTYLLAWVVSDFEKVSNADETFNTWARKDIVAGATISQQVGQEALKQLAEYTGIAYVMPKTDQFAIPDFSAGAMENWGLVTYREPYLIKTENTDVSYEQTISTIICHELSHQWTGNLVTMDWWSNTWLNEGFATFFENFICDKINPDMKLIEKAITTYAQVAFNNDLIDTQHAMSSPVSSPAEIEAKFDRISYSKGGTVLRMFQHILTPAVFQKGLSRYLATNMFMNGTPEKLFRALAAEAAAANDKTPDTVSLPDNVDFPAVARSWTEQPGAPVVTASCDFRAKKCTLSQQQLRSASSTSKTSNKWYIPVTVITSKSADLSAVKTVAWLTPDKDSVSIDIDVDDDSAQWVIINPQQTGYYRVQYDDASRGRILAALLDSQNEAVLDGATRAQYLSDVLGLAQTDKLDWTETVKALQTLKDTQNSAVWLAGFRVISTLANELANTDVYSSFKIILDKVTASTFEKVGLKVKETDDHNTRHLRYFVAPYACASGNADCLAEAATMLKDLFANSVLPHVDMARAVLCYGLKTTDDTVFANVKQLWQSATGTTRSDMATALACAPSQKLVSTTGLIPELLSKTKAKEQDKSDLYDLFDSIITQQPDHRRALLDFVKGNWQKIDTFFGDTESLAMVLTSIIGTIRNDAELSEVQQWVRSTFSGRAEYANIQGSLSIIEDRLHNGWYRSNYEKVAAYIYLETNTHPPAGPTTSHPPTSNPGPTSARPTGQPGPTSARPTGQPGPGPNPSTAKPNGASFVAASTTTLLSLVLLVAALAQRA</sequence>
<dbReference type="InterPro" id="IPR045357">
    <property type="entry name" value="Aminopeptidase_N-like_N"/>
</dbReference>
<dbReference type="InterPro" id="IPR042097">
    <property type="entry name" value="Aminopeptidase_N-like_N_sf"/>
</dbReference>
<dbReference type="InterPro" id="IPR034016">
    <property type="entry name" value="M1_APN-typ"/>
</dbReference>
<evidence type="ECO:0000313" key="25">
    <source>
        <dbReference type="RefSeq" id="XP_034244519.1"/>
    </source>
</evidence>
<dbReference type="GO" id="GO:0070006">
    <property type="term" value="F:metalloaminopeptidase activity"/>
    <property type="evidence" value="ECO:0007669"/>
    <property type="project" value="TreeGrafter"/>
</dbReference>
<evidence type="ECO:0000256" key="4">
    <source>
        <dbReference type="ARBA" id="ARBA00022475"/>
    </source>
</evidence>
<gene>
    <name evidence="25" type="primary">LOC117647106</name>
</gene>
<dbReference type="GO" id="GO:0006508">
    <property type="term" value="P:proteolysis"/>
    <property type="evidence" value="ECO:0007669"/>
    <property type="project" value="UniProtKB-KW"/>
</dbReference>
<feature type="chain" id="PRO_5028476799" evidence="20">
    <location>
        <begin position="20"/>
        <end position="1046"/>
    </location>
</feature>
<dbReference type="GO" id="GO:0043171">
    <property type="term" value="P:peptide catabolic process"/>
    <property type="evidence" value="ECO:0007669"/>
    <property type="project" value="TreeGrafter"/>
</dbReference>
<dbReference type="InterPro" id="IPR050344">
    <property type="entry name" value="Peptidase_M1_aminopeptidases"/>
</dbReference>
<evidence type="ECO:0000256" key="10">
    <source>
        <dbReference type="ARBA" id="ARBA00022833"/>
    </source>
</evidence>
<feature type="binding site" evidence="16">
    <location>
        <position position="378"/>
    </location>
    <ligand>
        <name>Zn(2+)</name>
        <dbReference type="ChEBI" id="CHEBI:29105"/>
        <note>catalytic</note>
    </ligand>
</feature>
<dbReference type="InterPro" id="IPR001930">
    <property type="entry name" value="Peptidase_M1"/>
</dbReference>
<reference evidence="25" key="1">
    <citation type="submission" date="2025-08" db="UniProtKB">
        <authorList>
            <consortium name="RefSeq"/>
        </authorList>
    </citation>
    <scope>IDENTIFICATION</scope>
    <source>
        <tissue evidence="25">Total insect</tissue>
    </source>
</reference>
<dbReference type="Pfam" id="PF17900">
    <property type="entry name" value="Peptidase_M1_N"/>
    <property type="match status" value="1"/>
</dbReference>
<dbReference type="Pfam" id="PF01433">
    <property type="entry name" value="Peptidase_M1"/>
    <property type="match status" value="1"/>
</dbReference>
<feature type="domain" description="ERAP1-like C-terminal" evidence="22">
    <location>
        <begin position="621"/>
        <end position="927"/>
    </location>
</feature>
<evidence type="ECO:0000256" key="18">
    <source>
        <dbReference type="SAM" id="MobiDB-lite"/>
    </source>
</evidence>
<keyword evidence="24" id="KW-1185">Reference proteome</keyword>
<keyword evidence="5" id="KW-0336">GPI-anchor</keyword>
<feature type="signal peptide" evidence="20">
    <location>
        <begin position="1"/>
        <end position="19"/>
    </location>
</feature>
<evidence type="ECO:0000256" key="15">
    <source>
        <dbReference type="PIRSR" id="PIRSR634016-1"/>
    </source>
</evidence>
<dbReference type="AlphaFoldDB" id="A0A6P8ZPQ6"/>
<keyword evidence="19" id="KW-0812">Transmembrane</keyword>
<keyword evidence="7 16" id="KW-0479">Metal-binding</keyword>
<proteinExistence type="inferred from homology"/>
<dbReference type="GO" id="GO:0042277">
    <property type="term" value="F:peptide binding"/>
    <property type="evidence" value="ECO:0007669"/>
    <property type="project" value="TreeGrafter"/>
</dbReference>
<dbReference type="FunFam" id="2.60.40.1910:FF:000008">
    <property type="entry name" value="Aminopeptidase"/>
    <property type="match status" value="1"/>
</dbReference>
<keyword evidence="8 20" id="KW-0732">Signal</keyword>
<comment type="similarity">
    <text evidence="2">Belongs to the peptidase M1 family.</text>
</comment>
<dbReference type="GO" id="GO:0098552">
    <property type="term" value="C:side of membrane"/>
    <property type="evidence" value="ECO:0007669"/>
    <property type="project" value="UniProtKB-KW"/>
</dbReference>
<feature type="compositionally biased region" description="Polar residues" evidence="18">
    <location>
        <begin position="971"/>
        <end position="1004"/>
    </location>
</feature>
<dbReference type="FunFam" id="2.60.40.1730:FF:000013">
    <property type="entry name" value="Aminopeptidase"/>
    <property type="match status" value="1"/>
</dbReference>
<evidence type="ECO:0000256" key="16">
    <source>
        <dbReference type="PIRSR" id="PIRSR634016-3"/>
    </source>
</evidence>
<feature type="binding site" evidence="16">
    <location>
        <position position="401"/>
    </location>
    <ligand>
        <name>Zn(2+)</name>
        <dbReference type="ChEBI" id="CHEBI:29105"/>
        <note>catalytic</note>
    </ligand>
</feature>
<evidence type="ECO:0000256" key="7">
    <source>
        <dbReference type="ARBA" id="ARBA00022723"/>
    </source>
</evidence>
<feature type="region of interest" description="Disordered" evidence="18">
    <location>
        <begin position="971"/>
        <end position="1022"/>
    </location>
</feature>
<evidence type="ECO:0000313" key="24">
    <source>
        <dbReference type="Proteomes" id="UP000515158"/>
    </source>
</evidence>
<evidence type="ECO:0000259" key="22">
    <source>
        <dbReference type="Pfam" id="PF11838"/>
    </source>
</evidence>
<keyword evidence="6" id="KW-0645">Protease</keyword>
<evidence type="ECO:0000256" key="13">
    <source>
        <dbReference type="ARBA" id="ARBA00023180"/>
    </source>
</evidence>
<dbReference type="SUPFAM" id="SSF63737">
    <property type="entry name" value="Leukotriene A4 hydrolase N-terminal domain"/>
    <property type="match status" value="1"/>
</dbReference>
<organism evidence="25">
    <name type="scientific">Thrips palmi</name>
    <name type="common">Melon thrips</name>
    <dbReference type="NCBI Taxonomy" id="161013"/>
    <lineage>
        <taxon>Eukaryota</taxon>
        <taxon>Metazoa</taxon>
        <taxon>Ecdysozoa</taxon>
        <taxon>Arthropoda</taxon>
        <taxon>Hexapoda</taxon>
        <taxon>Insecta</taxon>
        <taxon>Pterygota</taxon>
        <taxon>Neoptera</taxon>
        <taxon>Paraneoptera</taxon>
        <taxon>Thysanoptera</taxon>
        <taxon>Terebrantia</taxon>
        <taxon>Thripoidea</taxon>
        <taxon>Thripidae</taxon>
        <taxon>Thrips</taxon>
    </lineage>
</organism>
<dbReference type="Gene3D" id="2.60.40.1910">
    <property type="match status" value="1"/>
</dbReference>
<evidence type="ECO:0000256" key="11">
    <source>
        <dbReference type="ARBA" id="ARBA00023049"/>
    </source>
</evidence>
<dbReference type="Gene3D" id="2.60.40.1730">
    <property type="entry name" value="tricorn interacting facor f3 domain"/>
    <property type="match status" value="1"/>
</dbReference>
<dbReference type="KEGG" id="tpal:117647106"/>
<dbReference type="GO" id="GO:0005615">
    <property type="term" value="C:extracellular space"/>
    <property type="evidence" value="ECO:0007669"/>
    <property type="project" value="TreeGrafter"/>
</dbReference>
<feature type="domain" description="Peptidase M1 membrane alanine aminopeptidase" evidence="21">
    <location>
        <begin position="311"/>
        <end position="511"/>
    </location>
</feature>
<dbReference type="Proteomes" id="UP000515158">
    <property type="component" value="Unplaced"/>
</dbReference>
<feature type="transmembrane region" description="Helical" evidence="19">
    <location>
        <begin position="1022"/>
        <end position="1043"/>
    </location>
</feature>
<evidence type="ECO:0000259" key="23">
    <source>
        <dbReference type="Pfam" id="PF17900"/>
    </source>
</evidence>
<evidence type="ECO:0000256" key="12">
    <source>
        <dbReference type="ARBA" id="ARBA00023136"/>
    </source>
</evidence>
<feature type="binding site" evidence="16">
    <location>
        <position position="382"/>
    </location>
    <ligand>
        <name>Zn(2+)</name>
        <dbReference type="ChEBI" id="CHEBI:29105"/>
        <note>catalytic</note>
    </ligand>
</feature>
<dbReference type="GeneID" id="117647106"/>
<evidence type="ECO:0000256" key="2">
    <source>
        <dbReference type="ARBA" id="ARBA00010136"/>
    </source>
</evidence>
<comment type="subcellular location">
    <subcellularLocation>
        <location evidence="1">Cell membrane</location>
        <topology evidence="1">Lipid-anchor</topology>
        <topology evidence="1">GPI-anchor</topology>
    </subcellularLocation>
</comment>
<evidence type="ECO:0000256" key="17">
    <source>
        <dbReference type="PIRSR" id="PIRSR634016-4"/>
    </source>
</evidence>
<evidence type="ECO:0000256" key="20">
    <source>
        <dbReference type="SAM" id="SignalP"/>
    </source>
</evidence>
<keyword evidence="4" id="KW-1003">Cell membrane</keyword>
<dbReference type="InterPro" id="IPR027268">
    <property type="entry name" value="Peptidase_M4/M1_CTD_sf"/>
</dbReference>
<dbReference type="FunFam" id="1.10.390.10:FF:000013">
    <property type="entry name" value="Aminopeptidase N"/>
    <property type="match status" value="1"/>
</dbReference>
<dbReference type="Pfam" id="PF11838">
    <property type="entry name" value="ERAP1_C"/>
    <property type="match status" value="1"/>
</dbReference>
<dbReference type="SUPFAM" id="SSF55486">
    <property type="entry name" value="Metalloproteases ('zincins'), catalytic domain"/>
    <property type="match status" value="1"/>
</dbReference>
<accession>A0A6P8ZPQ6</accession>
<feature type="active site" description="Proton acceptor" evidence="15">
    <location>
        <position position="379"/>
    </location>
</feature>
<dbReference type="GO" id="GO:0005737">
    <property type="term" value="C:cytoplasm"/>
    <property type="evidence" value="ECO:0007669"/>
    <property type="project" value="TreeGrafter"/>
</dbReference>
<keyword evidence="11" id="KW-0482">Metalloprotease</keyword>
<dbReference type="InterPro" id="IPR024571">
    <property type="entry name" value="ERAP1-like_C_dom"/>
</dbReference>
<evidence type="ECO:0000256" key="1">
    <source>
        <dbReference type="ARBA" id="ARBA00004609"/>
    </source>
</evidence>
<keyword evidence="12 19" id="KW-0472">Membrane</keyword>
<dbReference type="PANTHER" id="PTHR11533:SF290">
    <property type="entry name" value="AMINOPEPTIDASE"/>
    <property type="match status" value="1"/>
</dbReference>
<keyword evidence="14" id="KW-0449">Lipoprotein</keyword>
<evidence type="ECO:0000259" key="21">
    <source>
        <dbReference type="Pfam" id="PF01433"/>
    </source>
</evidence>
<dbReference type="InterPro" id="IPR014782">
    <property type="entry name" value="Peptidase_M1_dom"/>
</dbReference>
<dbReference type="GO" id="GO:0005886">
    <property type="term" value="C:plasma membrane"/>
    <property type="evidence" value="ECO:0007669"/>
    <property type="project" value="UniProtKB-SubCell"/>
</dbReference>
<evidence type="ECO:0000256" key="14">
    <source>
        <dbReference type="ARBA" id="ARBA00023288"/>
    </source>
</evidence>
<dbReference type="PANTHER" id="PTHR11533">
    <property type="entry name" value="PROTEASE M1 ZINC METALLOPROTEASE"/>
    <property type="match status" value="1"/>
</dbReference>
<dbReference type="CDD" id="cd09601">
    <property type="entry name" value="M1_APN-Q_like"/>
    <property type="match status" value="1"/>
</dbReference>
<keyword evidence="9" id="KW-0378">Hydrolase</keyword>
<protein>
    <submittedName>
        <fullName evidence="25">Aminopeptidase N-like isoform X1</fullName>
    </submittedName>
</protein>
<dbReference type="RefSeq" id="XP_034244519.1">
    <property type="nucleotide sequence ID" value="XM_034388628.1"/>
</dbReference>
<dbReference type="PRINTS" id="PR00756">
    <property type="entry name" value="ALADIPTASE"/>
</dbReference>
<keyword evidence="3" id="KW-0031">Aminopeptidase</keyword>
<dbReference type="InParanoid" id="A0A6P8ZPQ6"/>
<evidence type="ECO:0000256" key="19">
    <source>
        <dbReference type="SAM" id="Phobius"/>
    </source>
</evidence>
<evidence type="ECO:0000256" key="3">
    <source>
        <dbReference type="ARBA" id="ARBA00022438"/>
    </source>
</evidence>
<dbReference type="OrthoDB" id="10031169at2759"/>
<dbReference type="GO" id="GO:0008270">
    <property type="term" value="F:zinc ion binding"/>
    <property type="evidence" value="ECO:0007669"/>
    <property type="project" value="InterPro"/>
</dbReference>
<evidence type="ECO:0000256" key="9">
    <source>
        <dbReference type="ARBA" id="ARBA00022801"/>
    </source>
</evidence>
<keyword evidence="13" id="KW-0325">Glycoprotein</keyword>
<feature type="domain" description="Aminopeptidase N-like N-terminal" evidence="23">
    <location>
        <begin position="87"/>
        <end position="275"/>
    </location>
</feature>
<feature type="site" description="Transition state stabilizer" evidence="17">
    <location>
        <position position="464"/>
    </location>
</feature>